<evidence type="ECO:0000313" key="3">
    <source>
        <dbReference type="Proteomes" id="UP000514411"/>
    </source>
</evidence>
<dbReference type="RefSeq" id="WP_144422511.1">
    <property type="nucleotide sequence ID" value="NZ_JASVYF020000029.1"/>
</dbReference>
<protein>
    <submittedName>
        <fullName evidence="1">Type III effector</fullName>
    </submittedName>
</protein>
<dbReference type="AlphaFoldDB" id="A0A8E4H2A5"/>
<dbReference type="EMBL" id="LR861807">
    <property type="protein sequence ID" value="CAD1786670.1"/>
    <property type="molecule type" value="Genomic_DNA"/>
</dbReference>
<evidence type="ECO:0000313" key="1">
    <source>
        <dbReference type="EMBL" id="CAD0311436.1"/>
    </source>
</evidence>
<proteinExistence type="predicted"/>
<organism evidence="1">
    <name type="scientific">Xanthomonas campestris pv. juglandis</name>
    <name type="common">Xanthomonas arboricola pv. juglandis</name>
    <dbReference type="NCBI Taxonomy" id="195709"/>
    <lineage>
        <taxon>Bacteria</taxon>
        <taxon>Pseudomonadati</taxon>
        <taxon>Pseudomonadota</taxon>
        <taxon>Gammaproteobacteria</taxon>
        <taxon>Lysobacterales</taxon>
        <taxon>Lysobacteraceae</taxon>
        <taxon>Xanthomonas</taxon>
    </lineage>
</organism>
<dbReference type="EMBL" id="LR824643">
    <property type="protein sequence ID" value="CAD0311436.1"/>
    <property type="molecule type" value="Genomic_DNA"/>
</dbReference>
<evidence type="ECO:0000313" key="2">
    <source>
        <dbReference type="EMBL" id="CAD1786670.1"/>
    </source>
</evidence>
<sequence length="267" mass="29237">MSSFSGRKVTVRSTTLKNLKIASEVLREVRHMLPHGPGNQEADVVLSKGESWARASVARTRVNRSSTVLEYARAAAEAQGGYCKEHASLAYAALSTRTINAPVMRVNDRNVDHSYVVIGDPRDPQWGERNTVVVDPWVRLPTAVTLAEGGPLGYTLGPGGDLRSVNAPLDPDATDLLSSIQPVSRAEVEQMLAENDKPAIGDALVDYIDENVKPRVHFYDIRRSARDPSVKYSDSRLSGGKTMDQMTSAALNYEKQANLALQRHRGE</sequence>
<accession>A0A8E4H2A5</accession>
<gene>
    <name evidence="2" type="ORF">XSP_000324</name>
    <name evidence="1" type="ORF">XSP_000325</name>
</gene>
<reference evidence="1 3" key="1">
    <citation type="submission" date="2020-07" db="EMBL/GenBank/DDBJ databases">
        <authorList>
            <person name="Teixeira M."/>
        </authorList>
    </citation>
    <scope>NUCLEOTIDE SEQUENCE</scope>
    <source>
        <strain evidence="2">3</strain>
        <strain evidence="1">Xanthomonas arboricola pv. juglandis CPBF 427</strain>
    </source>
</reference>
<name>A0A8E4H2A5_XANCJ</name>
<dbReference type="Proteomes" id="UP000514411">
    <property type="component" value="Chromosome"/>
</dbReference>